<dbReference type="GO" id="GO:0020002">
    <property type="term" value="C:host cell plasma membrane"/>
    <property type="evidence" value="ECO:0007669"/>
    <property type="project" value="UniProtKB-SubCell"/>
</dbReference>
<gene>
    <name evidence="32 37" type="primary">env</name>
</gene>
<feature type="transmembrane region" description="Helical" evidence="33">
    <location>
        <begin position="659"/>
        <end position="686"/>
    </location>
</feature>
<comment type="subunit">
    <text evidence="32">The mature envelope protein (Env) consists of a homotrimer of non-covalently associated gp120-gp41 heterodimers. The resulting complex protrudes from the virus surface as a spike. There seems to be as few as 10 spikes on the average virion. Surface protein gp120 interacts with host CD4, CCR5 and CXCR4. Gp120 also interacts with the C-type lectins CD209/DC-SIGN and CLEC4M/DC-SIGNR (collectively referred to as DC-SIGN(R)). Gp120 and gp41 interact with GalCer. Gp120 interacts with host ITGA4/ITGB7 complex; on CD4+ T-cells, this interaction results in rapid activation of integrin ITGAL/LFA-1, which facilitates efficient cell-to-cell spreading of HIV-1. Gp120 interacts with cell-associated heparan sulfate; this interaction increases virus infectivity on permissive cells and may be involved in infection of CD4- cells.</text>
</comment>
<feature type="short sequence motif" description="Di-leucine internalization motif" evidence="32">
    <location>
        <begin position="836"/>
        <end position="837"/>
    </location>
</feature>
<keyword evidence="30 32" id="KW-0449">Lipoprotein</keyword>
<comment type="PTM">
    <text evidence="32">Highly glycosylated by host. The high number of glycan on the protein is reffered to as 'glycan shield' because it contributes to hide protein sequence from adaptive immune system.</text>
</comment>
<keyword evidence="8 32" id="KW-1170">Fusion of virus membrane with host endosomal membrane</keyword>
<evidence type="ECO:0000256" key="10">
    <source>
        <dbReference type="ARBA" id="ARBA00022570"/>
    </source>
</evidence>
<dbReference type="Gene3D" id="2.170.40.20">
    <property type="entry name" value="Human immunodeficiency virus 1, Gp160, envelope glycoprotein"/>
    <property type="match status" value="2"/>
</dbReference>
<evidence type="ECO:0000256" key="33">
    <source>
        <dbReference type="RuleBase" id="RU363095"/>
    </source>
</evidence>
<comment type="miscellaneous">
    <text evidence="32">HIV-1 lineages are divided in three main groups, M (for Major), O (for Outlier), and N (for New, or Non-M, Non-O). The vast majority of strains found worldwide belong to the group M. Group O seems to be endemic to and largely confined to Cameroon and neighboring countries in West Central Africa, where these viruses represent a small minority of HIV-1 strains. The group N is represented by a limited number of isolates from Cameroonian persons. The group M is further subdivided in 9 clades or subtypes (A to D, F to H, J and K).</text>
</comment>
<comment type="PTM">
    <text evidence="32">Specific enzymatic cleavages in vivo yield mature proteins. Envelope glycoproteins are synthesized as a inactive precursor that is heavily N-glycosylated and processed likely by host cell furin in the Golgi to yield the mature SU and TM proteins. The cleavage site between SU and TM requires the minimal sequence [KR]-X-[KR]-R. About 2 of the 9 disulfide bonds of gp41 are reduced by P4HB/PDI, following binding to CD4 receptor.</text>
</comment>
<keyword evidence="16 32" id="KW-0732">Signal</keyword>
<evidence type="ECO:0000313" key="37">
    <source>
        <dbReference type="EMBL" id="AEB52646.1"/>
    </source>
</evidence>
<dbReference type="GO" id="GO:0055036">
    <property type="term" value="C:virion membrane"/>
    <property type="evidence" value="ECO:0007669"/>
    <property type="project" value="UniProtKB-SubCell"/>
</dbReference>
<keyword evidence="19 32" id="KW-1043">Host membrane</keyword>
<comment type="subcellular location">
    <subcellularLocation>
        <location evidence="3">Host cell membrane</location>
        <topology evidence="3">Peripheral membrane protein</topology>
    </subcellularLocation>
    <subcellularLocation>
        <location evidence="1">Host cell membrane</location>
        <topology evidence="1">Single-pass type I membrane protein</topology>
    </subcellularLocation>
    <subcellularLocation>
        <location evidence="2">Host endosome membrane</location>
        <topology evidence="2">Peripheral membrane protein</topology>
    </subcellularLocation>
    <subcellularLocation>
        <location evidence="5">Host endosome membrane</location>
        <topology evidence="5">Single-pass type I membrane protein</topology>
    </subcellularLocation>
    <subcellularLocation>
        <location evidence="6">Virion membrane</location>
        <topology evidence="6">Peripheral membrane protein</topology>
    </subcellularLocation>
    <subcellularLocation>
        <location evidence="4">Virion membrane</location>
        <topology evidence="4">Single-pass type I membrane protein</topology>
    </subcellularLocation>
</comment>
<comment type="similarity">
    <text evidence="32">Belongs to the HIV-1 env protein family.</text>
</comment>
<comment type="domain">
    <text evidence="32">The CD4-binding region is targeted by the antibody b12.</text>
</comment>
<organismHost>
    <name type="scientific">Homo sapiens</name>
    <name type="common">Human</name>
    <dbReference type="NCBI Taxonomy" id="9606"/>
</organismHost>
<feature type="region of interest" description="Immunosuppression" evidence="32">
    <location>
        <begin position="555"/>
        <end position="573"/>
    </location>
</feature>
<dbReference type="Gene3D" id="1.20.5.490">
    <property type="entry name" value="Single helix bin"/>
    <property type="match status" value="1"/>
</dbReference>
<dbReference type="GO" id="GO:0016020">
    <property type="term" value="C:membrane"/>
    <property type="evidence" value="ECO:0007669"/>
    <property type="project" value="UniProtKB-UniRule"/>
</dbReference>
<dbReference type="InterPro" id="IPR036377">
    <property type="entry name" value="Gp120_core_sf"/>
</dbReference>
<comment type="domain">
    <text evidence="32">The YXXL motif is involved in determining the exact site of viral release at the surface of infected mononuclear cells and promotes endocytosis. YXXL and di-leucine endocytosis motifs interact directly or indirectly with the clathrin adapter complexes, opperate independently, and their activities are not additive.</text>
</comment>
<proteinExistence type="inferred from homology"/>
<keyword evidence="18 32" id="KW-0946">Virion</keyword>
<evidence type="ECO:0000256" key="12">
    <source>
        <dbReference type="ARBA" id="ARBA00022595"/>
    </source>
</evidence>
<dbReference type="HAMAP" id="MF_04083">
    <property type="entry name" value="HIV_ENV"/>
    <property type="match status" value="1"/>
</dbReference>
<comment type="function">
    <text evidence="32">Envelope glycoprotein gp160: Oligomerizes in the host endoplasmic reticulum into predominantly trimers. In a second time, gp160 transits in the host Golgi, where glycosylation is completed. The precursor is then proteolytically cleaved in the trans-Golgi and thereby activated by cellular furin or furin-like proteases to produce gp120 and gp41.</text>
</comment>
<dbReference type="Pfam" id="PF00517">
    <property type="entry name" value="GP41"/>
    <property type="match status" value="1"/>
</dbReference>
<feature type="topological domain" description="Cytoplasmic" evidence="32">
    <location>
        <begin position="687"/>
        <end position="837"/>
    </location>
</feature>
<feature type="domain" description="Retroviral envelope protein GP41-like" evidence="36">
    <location>
        <begin position="511"/>
        <end position="700"/>
    </location>
</feature>
<evidence type="ECO:0000256" key="13">
    <source>
        <dbReference type="ARBA" id="ARBA00022685"/>
    </source>
</evidence>
<feature type="region of interest" description="CD4-binding loop" evidence="32">
    <location>
        <begin position="353"/>
        <end position="363"/>
    </location>
</feature>
<keyword evidence="25 32" id="KW-0472">Membrane</keyword>
<accession>F5CFI8</accession>
<evidence type="ECO:0000256" key="23">
    <source>
        <dbReference type="ARBA" id="ARBA00023046"/>
    </source>
</evidence>
<feature type="region of interest" description="V2" evidence="32">
    <location>
        <begin position="149"/>
        <end position="188"/>
    </location>
</feature>
<evidence type="ECO:0000256" key="5">
    <source>
        <dbReference type="ARBA" id="ARBA00004578"/>
    </source>
</evidence>
<feature type="domain" description="Human immunodeficiency virus 1 envelope glycoprotein Gp120" evidence="35">
    <location>
        <begin position="144"/>
        <end position="493"/>
    </location>
</feature>
<evidence type="ECO:0000256" key="14">
    <source>
        <dbReference type="ARBA" id="ARBA00022692"/>
    </source>
</evidence>
<keyword evidence="9 32" id="KW-1032">Host cell membrane</keyword>
<feature type="chain" id="PRO_5023231414" description="Transmembrane protein gp41" evidence="32">
    <location>
        <begin position="494"/>
        <end position="837"/>
    </location>
</feature>
<comment type="function">
    <text evidence="32">Surface protein gp120: Attaches the virus to the host lymphoid cell by binding to the primary receptor CD4. This interaction induces a structural rearrangement creating a high affinity binding site for a chemokine coreceptor like CXCR4 and/or CCR5. Acts as a ligand for CD209/DC-SIGN and CLEC4M/DC-SIGNR, which are respectively found on dendritic cells (DCs), and on endothelial cells of liver sinusoids and lymph node sinuses. These interactions allow capture of viral particles at mucosal surfaces by these cells and subsequent transmission to permissive cells. HIV subverts the migration properties of dendritic cells to gain access to CD4+ T-cells in lymph nodes. Virus transmission to permissive T-cells occurs either in trans (without DCs infection, through viral capture and transmission), or in cis (following DCs productive infection, through the usual CD4-gp120 interaction), thereby inducing a robust infection. In trans infection, bound virions remain infectious over days and it is proposed that they are not degraded, but protected in non-lysosomal acidic organelles within the DCs close to the cell membrane thus contributing to the viral infectious potential during DCs' migration from the periphery to the lymphoid tissues. On arrival at lymphoid tissues, intact virions recycle back to DCs' cell surface allowing virus transmission to CD4+ T-cells.</text>
</comment>
<dbReference type="GO" id="GO:0039654">
    <property type="term" value="P:fusion of virus membrane with host endosome membrane"/>
    <property type="evidence" value="ECO:0007669"/>
    <property type="project" value="UniProtKB-UniRule"/>
</dbReference>
<evidence type="ECO:0000256" key="20">
    <source>
        <dbReference type="ARBA" id="ARBA00022879"/>
    </source>
</evidence>
<dbReference type="GO" id="GO:0052031">
    <property type="term" value="P:symbiont-mediated perturbation of host defense response"/>
    <property type="evidence" value="ECO:0007669"/>
    <property type="project" value="UniProtKB-UniRule"/>
</dbReference>
<evidence type="ECO:0000256" key="7">
    <source>
        <dbReference type="ARBA" id="ARBA00022506"/>
    </source>
</evidence>
<evidence type="ECO:0000256" key="3">
    <source>
        <dbReference type="ARBA" id="ARBA00004505"/>
    </source>
</evidence>
<dbReference type="GO" id="GO:0019064">
    <property type="term" value="P:fusion of virus membrane with host plasma membrane"/>
    <property type="evidence" value="ECO:0007669"/>
    <property type="project" value="UniProtKB-UniRule"/>
</dbReference>
<feature type="short sequence motif" description="YXXL motif; contains endocytosis signal" evidence="32">
    <location>
        <begin position="693"/>
        <end position="696"/>
    </location>
</feature>
<evidence type="ECO:0000256" key="2">
    <source>
        <dbReference type="ARBA" id="ARBA00004433"/>
    </source>
</evidence>
<dbReference type="GO" id="GO:0019062">
    <property type="term" value="P:virion attachment to host cell"/>
    <property type="evidence" value="ECO:0007669"/>
    <property type="project" value="UniProtKB-UniRule"/>
</dbReference>
<evidence type="ECO:0000256" key="6">
    <source>
        <dbReference type="ARBA" id="ARBA00004650"/>
    </source>
</evidence>
<keyword evidence="15 32" id="KW-0053">Apoptosis</keyword>
<feature type="disulfide bond" evidence="32">
    <location>
        <begin position="210"/>
        <end position="239"/>
    </location>
</feature>
<keyword evidence="7 32" id="KW-1168">Fusion of virus membrane with host membrane</keyword>
<comment type="PTM">
    <text evidence="32">Palmitoylation of the transmembrane protein and of Env polyprotein (prior to its proteolytic cleavage) is essential for their association with host cell membrane lipid rafts. Palmitoylation is therefore required for envelope trafficking to classical lipid rafts, but not for viral replication.</text>
</comment>
<dbReference type="InterPro" id="IPR000328">
    <property type="entry name" value="GP41-like"/>
</dbReference>
<comment type="function">
    <text evidence="32">Transmembrane protein gp41: Acts as a class I viral fusion protein. Under the current model, the protein has at least 3 conformational states: pre-fusion native state, pre-hairpin intermediate state, and post-fusion hairpin state. During fusion of viral and target intracellular membranes, the coiled coil regions (heptad repeats) assume a trimer-of-hairpins structure, positioning the fusion peptide in close proximity to the C-terminal region of the ectodomain. The formation of this structure appears to drive apposition and subsequent fusion of viral and target cell membranes. Complete fusion occurs in host cell endosomes and is dynamin-dependent, however some lipid transfer might occur at the plasma membrane. The virus undergoes clathrin-dependent internalization long before endosomal fusion, thus minimizing the surface exposure of conserved viral epitopes during fusion and reducing the efficacy of inhibitors targeting these epitopes. Membranes fusion leads to delivery of the nucleocapsid into the cytoplasm.</text>
</comment>
<evidence type="ECO:0000256" key="25">
    <source>
        <dbReference type="ARBA" id="ARBA00023136"/>
    </source>
</evidence>
<dbReference type="FunFam" id="1.20.5.490:FF:000001">
    <property type="entry name" value="Envelope glycoprotein gp160"/>
    <property type="match status" value="1"/>
</dbReference>
<evidence type="ECO:0000256" key="4">
    <source>
        <dbReference type="ARBA" id="ARBA00004563"/>
    </source>
</evidence>
<keyword evidence="26 32" id="KW-0564">Palmitate</keyword>
<evidence type="ECO:0000256" key="28">
    <source>
        <dbReference type="ARBA" id="ARBA00023180"/>
    </source>
</evidence>
<evidence type="ECO:0000256" key="11">
    <source>
        <dbReference type="ARBA" id="ARBA00022581"/>
    </source>
</evidence>
<feature type="site" description="Cleavage; by host furin" evidence="32">
    <location>
        <begin position="493"/>
        <end position="494"/>
    </location>
</feature>
<keyword evidence="22 32" id="KW-1133">Transmembrane helix</keyword>
<evidence type="ECO:0000256" key="31">
    <source>
        <dbReference type="ARBA" id="ARBA00023296"/>
    </source>
</evidence>
<protein>
    <recommendedName>
        <fullName evidence="32">Envelope glycoprotein gp160</fullName>
    </recommendedName>
    <alternativeName>
        <fullName evidence="32">Env polyprotein</fullName>
    </alternativeName>
    <component>
        <recommendedName>
            <fullName evidence="32">Surface protein gp120</fullName>
            <shortName evidence="32">SU</shortName>
        </recommendedName>
        <alternativeName>
            <fullName evidence="32">Glycoprotein 120</fullName>
            <shortName evidence="32">gp120</shortName>
        </alternativeName>
    </component>
    <component>
        <recommendedName>
            <fullName evidence="32">Transmembrane protein gp41</fullName>
            <shortName evidence="32">TM</shortName>
        </recommendedName>
        <alternativeName>
            <fullName evidence="32">Glycoprotein 41</fullName>
            <shortName evidence="32">gp41</shortName>
        </alternativeName>
    </component>
</protein>
<keyword evidence="14 32" id="KW-0812">Transmembrane</keyword>
<comment type="domain">
    <text evidence="32">The membrane proximal external region (MPER) present in gp41 is a tryptophan-rich region recognized by the antibodies 2F5, Z13, and 4E10. MPER seems to play a role in fusion.</text>
</comment>
<keyword evidence="20 32" id="KW-0261">Viral envelope protein</keyword>
<dbReference type="Gene3D" id="1.10.287.210">
    <property type="match status" value="1"/>
</dbReference>
<feature type="lipid moiety-binding region" description="S-palmitoyl cysteine; by host" evidence="32">
    <location>
        <position position="745"/>
    </location>
</feature>
<feature type="disulfide bond" evidence="32">
    <location>
        <begin position="579"/>
        <end position="585"/>
    </location>
</feature>
<keyword evidence="23 32" id="KW-1039">Host endosome</keyword>
<dbReference type="EMBL" id="JF683762">
    <property type="protein sequence ID" value="AEB52646.1"/>
    <property type="molecule type" value="Genomic_DNA"/>
</dbReference>
<keyword evidence="24 32" id="KW-0175">Coiled coil</keyword>
<keyword evidence="13 32" id="KW-0165">Cleavage on pair of basic residues</keyword>
<dbReference type="GO" id="GO:0005198">
    <property type="term" value="F:structural molecule activity"/>
    <property type="evidence" value="ECO:0007669"/>
    <property type="project" value="UniProtKB-UniRule"/>
</dbReference>
<evidence type="ECO:0000256" key="34">
    <source>
        <dbReference type="SAM" id="MobiDB-lite"/>
    </source>
</evidence>
<evidence type="ECO:0000256" key="26">
    <source>
        <dbReference type="ARBA" id="ARBA00023139"/>
    </source>
</evidence>
<evidence type="ECO:0000256" key="29">
    <source>
        <dbReference type="ARBA" id="ARBA00023280"/>
    </source>
</evidence>
<evidence type="ECO:0000256" key="8">
    <source>
        <dbReference type="ARBA" id="ARBA00022510"/>
    </source>
</evidence>
<evidence type="ECO:0000256" key="32">
    <source>
        <dbReference type="HAMAP-Rule" id="MF_04083"/>
    </source>
</evidence>
<dbReference type="FunFam" id="2.170.40.20:FF:000003">
    <property type="entry name" value="Envelope glycoprotein gp160"/>
    <property type="match status" value="1"/>
</dbReference>
<dbReference type="GO" id="GO:0019082">
    <property type="term" value="P:viral protein processing"/>
    <property type="evidence" value="ECO:0007669"/>
    <property type="project" value="UniProtKB-UniRule"/>
</dbReference>
<dbReference type="GO" id="GO:0044175">
    <property type="term" value="C:host cell endosome membrane"/>
    <property type="evidence" value="ECO:0007669"/>
    <property type="project" value="UniProtKB-SubCell"/>
</dbReference>
<feature type="region of interest" description="V5" evidence="32">
    <location>
        <begin position="443"/>
        <end position="453"/>
    </location>
</feature>
<dbReference type="GO" id="GO:0075512">
    <property type="term" value="P:clathrin-dependent endocytosis of virus by host cell"/>
    <property type="evidence" value="ECO:0007669"/>
    <property type="project" value="UniProtKB-UniRule"/>
</dbReference>
<dbReference type="InterPro" id="IPR000777">
    <property type="entry name" value="HIV1_Gp120"/>
</dbReference>
<feature type="domain" description="Human immunodeficiency virus 1 envelope glycoprotein Gp120" evidence="35">
    <location>
        <begin position="32"/>
        <end position="136"/>
    </location>
</feature>
<keyword evidence="27 32" id="KW-1015">Disulfide bond</keyword>
<dbReference type="SUPFAM" id="SSF58069">
    <property type="entry name" value="Virus ectodomain"/>
    <property type="match status" value="1"/>
</dbReference>
<evidence type="ECO:0000256" key="24">
    <source>
        <dbReference type="ARBA" id="ARBA00023054"/>
    </source>
</evidence>
<evidence type="ECO:0000256" key="30">
    <source>
        <dbReference type="ARBA" id="ARBA00023288"/>
    </source>
</evidence>
<name>F5CFI8_HV1</name>
<comment type="subcellular location">
    <molecule>Surface protein gp120</molecule>
    <subcellularLocation>
        <location evidence="32">Virion membrane</location>
        <topology evidence="32">Peripheral membrane protein</topology>
    </subcellularLocation>
    <subcellularLocation>
        <location evidence="32">Host cell membrane</location>
        <topology evidence="32">Peripheral membrane protein</topology>
    </subcellularLocation>
    <subcellularLocation>
        <location evidence="32">Host endosome membrane</location>
        <topology evidence="32">Single-pass type I membrane protein</topology>
    </subcellularLocation>
    <text evidence="32">The surface protein is not anchored to the viral envelope, but associates with the extravirion surface through its binding to TM. It is probably concentrated at the site of budding and incorporated into the virions possibly by contacts between the cytoplasmic tail of Env and the N-terminus of Gag.</text>
</comment>
<evidence type="ECO:0000256" key="27">
    <source>
        <dbReference type="ARBA" id="ARBA00023157"/>
    </source>
</evidence>
<dbReference type="FunFam" id="1.10.287.210:FF:000001">
    <property type="entry name" value="Envelope glycoprotein gp160"/>
    <property type="match status" value="1"/>
</dbReference>
<feature type="disulfide bond" evidence="32">
    <location>
        <begin position="220"/>
        <end position="231"/>
    </location>
</feature>
<feature type="region of interest" description="Disordered" evidence="34">
    <location>
        <begin position="697"/>
        <end position="724"/>
    </location>
</feature>
<keyword evidence="11 32" id="KW-0945">Host-virus interaction</keyword>
<evidence type="ECO:0000256" key="18">
    <source>
        <dbReference type="ARBA" id="ARBA00022844"/>
    </source>
</evidence>
<comment type="domain">
    <text evidence="32 33">The 17 amino acids long immunosuppressive region is present in many retroviral envelope proteins. Synthetic peptides derived from this relatively conserved sequence inhibit immune function in vitro and in vivo.</text>
</comment>
<organism evidence="37">
    <name type="scientific">Human immunodeficiency virus type 1</name>
    <name type="common">HIV-1</name>
    <dbReference type="NCBI Taxonomy" id="11676"/>
    <lineage>
        <taxon>Viruses</taxon>
        <taxon>Riboviria</taxon>
        <taxon>Pararnavirae</taxon>
        <taxon>Artverviricota</taxon>
        <taxon>Revtraviricetes</taxon>
        <taxon>Ortervirales</taxon>
        <taxon>Retroviridae</taxon>
        <taxon>Orthoretrovirinae</taxon>
        <taxon>Lentivirus</taxon>
        <taxon>Lentivirus humimdef1</taxon>
    </lineage>
</organism>
<evidence type="ECO:0000256" key="1">
    <source>
        <dbReference type="ARBA" id="ARBA00004402"/>
    </source>
</evidence>
<evidence type="ECO:0000256" key="17">
    <source>
        <dbReference type="ARBA" id="ARBA00022804"/>
    </source>
</evidence>
<dbReference type="FunFam" id="2.170.40.20:FF:000004">
    <property type="entry name" value="Envelope glycoprotein gp160"/>
    <property type="match status" value="1"/>
</dbReference>
<feature type="chain" id="PRO_5023231413" description="Envelope glycoprotein gp160" evidence="32">
    <location>
        <begin position="30"/>
        <end position="837"/>
    </location>
</feature>
<dbReference type="Pfam" id="PF00516">
    <property type="entry name" value="GP120"/>
    <property type="match status" value="2"/>
</dbReference>
<evidence type="ECO:0000256" key="16">
    <source>
        <dbReference type="ARBA" id="ARBA00022729"/>
    </source>
</evidence>
<dbReference type="GO" id="GO:1903911">
    <property type="term" value="P:positive regulation of receptor clustering"/>
    <property type="evidence" value="ECO:0007669"/>
    <property type="project" value="UniProtKB-UniRule"/>
</dbReference>
<evidence type="ECO:0000256" key="19">
    <source>
        <dbReference type="ARBA" id="ARBA00022870"/>
    </source>
</evidence>
<dbReference type="GO" id="GO:1903908">
    <property type="term" value="P:positive regulation of plasma membrane raft polarization"/>
    <property type="evidence" value="ECO:0007669"/>
    <property type="project" value="UniProtKB-UniRule"/>
</dbReference>
<feature type="disulfide bond" evidence="32">
    <location>
        <begin position="51"/>
        <end position="71"/>
    </location>
</feature>
<evidence type="ECO:0000259" key="36">
    <source>
        <dbReference type="Pfam" id="PF00517"/>
    </source>
</evidence>
<evidence type="ECO:0000256" key="22">
    <source>
        <dbReference type="ARBA" id="ARBA00022989"/>
    </source>
</evidence>
<dbReference type="InterPro" id="IPR037527">
    <property type="entry name" value="Gp160"/>
</dbReference>
<evidence type="ECO:0000256" key="9">
    <source>
        <dbReference type="ARBA" id="ARBA00022511"/>
    </source>
</evidence>
<keyword evidence="21 32" id="KW-1164">Virus endocytosis by host</keyword>
<feature type="region of interest" description="MPER; binding to GalCer" evidence="32">
    <location>
        <begin position="643"/>
        <end position="664"/>
    </location>
</feature>
<evidence type="ECO:0000259" key="35">
    <source>
        <dbReference type="Pfam" id="PF00516"/>
    </source>
</evidence>
<comment type="caution">
    <text evidence="32">Lacks conserved residue(s) required for the propagation of feature annotation.</text>
</comment>
<reference evidence="37" key="1">
    <citation type="journal article" date="2011" name="AIDS Res. Hum. Retroviruses">
        <title>Molecular Characterization of HIV Type 1 Strains from Newly Diagnosed Patients in Cyprus (2007-2009) Recovers Multiple Clades Including Unique Recombinant Strains and Lack of Transmitted Drug Resistance.</title>
        <authorList>
            <person name="Kousiappa I."/>
            <person name="Achilleos C."/>
            <person name="Hezka J."/>
            <person name="Lazarou Y."/>
            <person name="Othonos K."/>
            <person name="Demetriades I."/>
            <person name="Kostrikis L.G."/>
        </authorList>
    </citation>
    <scope>NUCLEOTIDE SEQUENCE</scope>
    <source>
        <strain evidence="37">CY212</strain>
    </source>
</reference>
<feature type="coiled-coil region" evidence="32">
    <location>
        <begin position="614"/>
        <end position="648"/>
    </location>
</feature>
<evidence type="ECO:0000256" key="21">
    <source>
        <dbReference type="ARBA" id="ARBA00022890"/>
    </source>
</evidence>
<comment type="subcellular location">
    <molecule>Transmembrane protein gp41</molecule>
    <subcellularLocation>
        <location evidence="32">Virion membrane</location>
        <topology evidence="32">Single-pass type I membrane protein</topology>
    </subcellularLocation>
    <subcellularLocation>
        <location evidence="32">Host cell membrane</location>
        <topology evidence="32">Single-pass type I membrane protein</topology>
    </subcellularLocation>
    <subcellularLocation>
        <location evidence="32">Host endosome membrane</location>
        <topology evidence="32">Single-pass type I membrane protein</topology>
    </subcellularLocation>
    <text evidence="32">It is probably concentrated at the site of budding and incorporated into the virions possibly by contacts between the cytoplasmic tail of Env and the N-terminus of Gag.</text>
</comment>
<keyword evidence="28 32" id="KW-0325">Glycoprotein</keyword>
<keyword evidence="10 32" id="KW-1165">Clathrin-mediated endocytosis of virus by host</keyword>
<evidence type="ECO:0000256" key="15">
    <source>
        <dbReference type="ARBA" id="ARBA00022703"/>
    </source>
</evidence>
<dbReference type="GO" id="GO:0019031">
    <property type="term" value="C:viral envelope"/>
    <property type="evidence" value="ECO:0007669"/>
    <property type="project" value="UniProtKB-KW"/>
</dbReference>
<comment type="miscellaneous">
    <text evidence="32">Inhibitors targeting HIV-1 viral envelope proteins are used as antiretroviral drugs. Attachment of virions to the cell surface via non-specific interactions and CD4 binding can be blocked by inhibitors that include cyanovirin-N, cyclotriazadisulfonamide analogs, PRO 2000, TNX 355 and PRO 542. In addition, BMS 806 can block CD4-induced conformational changes. Env interactions with the coreceptor molecules can be targeted by CCR5 antagonists including SCH-D, maraviroc (UK 427857) and aplaviroc (GW 873140), and the CXCR4 antagonist AMD 070. Fusion of viral and cellular membranes can be inhibited by peptides such as enfuvirtide and tifuvirtide (T 1249). Resistance to inhibitors associated with mutations in Env are observed. Most of the time, single mutations confer only a modest reduction in drug susceptibility. Combination of several mutations is usually required to develop a high-level drug resistance.</text>
</comment>
<keyword evidence="29 32" id="KW-0899">Viral immunoevasion</keyword>
<keyword evidence="12 32" id="KW-1162">Viral penetration into host cytoplasm</keyword>
<keyword evidence="17 32" id="KW-1161">Viral attachment to host cell</keyword>
<dbReference type="CDD" id="cd09909">
    <property type="entry name" value="HIV-1-like_HR1-HR2"/>
    <property type="match status" value="1"/>
</dbReference>
<keyword evidence="31 32" id="KW-1160">Virus entry into host cell</keyword>
<comment type="domain">
    <text evidence="32">Some of the most genetically diverse regions of the viral genome are present in Env. They are called variable regions 1 through 5 (V1 through V5). Coreceptor usage of gp120 is determined mainly by the primary structure of the third variable region (V3) in the outer domain of gp120. The sequence of V3 determines which coreceptor, CCR5 and/or CXCR4 (corresponding to R5/macrophage, X4/T cell and R5X4/T cell and macrophage tropism), is used to trigger the fusion potential of the Env complex, and hence which cells the virus can infect. Binding to CCR5 involves a region adjacent in addition to V3.</text>
</comment>
<dbReference type="SUPFAM" id="SSF56502">
    <property type="entry name" value="gp120 core"/>
    <property type="match status" value="2"/>
</dbReference>
<sequence>MRVRGMQRNWQHLGIWGLLFLGIIYNAAGDSWVTVYYGVPVWKEASTTLFCASDAKAYDTEAHNIWATHACVPTDPSPQEVKLENVIEEFNMWKNNMVEQMHEDIISLWDQSLKPCVRLTPLCVTLNCTSVPLNYTNNVTDHGEGMKNCSFNITTNMGYTKQENAVFYNLDVVQLKEKNNTRYRLISCNTSVVTQACPKINFEPIPIHYCAPAGFAILKCNDKNFNGTGTCKNVSTVQCTHGIRPVVSTQLLLNGSLAEEEVVIKSANFTDNAKNIIVQLNQSVEINCTRPNNNTRKSINMGPGRTFWATGKIIGDIRQAYCNISRGKWKETLRQIAIKLRAQFSKTIVFKNSSGGDPEITMHSFNCGGEFFYCNTTQLFNSTWNETNLNSTDTTIMLPCRIKQIINMWQGVGKAMYAPPIQGQIRCSSNITGLILTRDGGNSTPENETFRPAGGNMRDNWRSELYKYKVVKIEPIGVAPTKAKRRVVQREKRAVFGAVFLGFLGTAGSTMGAASITLTVQARQLLSGIVQQQNNLLRAIEAQQHLLQLTVWGIKQLQARVLAMERYLQDQQLLGIWGCSGKLICTTAVPWNASWSNKSLDYIWGNMTWREWEKEIDNYTGIIYTLIEKSQNQQEKNEQELLELDKWASLWNWFDITKWLWYIKIFIMIIGGLIGLRIVFVILSIVNRVRQGYSPLSFQTHRPAPRGPDRPGGIEEEGGERDRDTSRQLVDGLLAIIWVDLRSLCLFSYHRLRDLLLTVTRIVELLGRRGWEILKYCWNLLQYWSQELKNSAISLLNTTAIVVAGGTDTILEALQRIGRAILNIPRRIRQGLERALL</sequence>